<proteinExistence type="predicted"/>
<organism evidence="1 2">
    <name type="scientific">Capsulimonas corticalis</name>
    <dbReference type="NCBI Taxonomy" id="2219043"/>
    <lineage>
        <taxon>Bacteria</taxon>
        <taxon>Bacillati</taxon>
        <taxon>Armatimonadota</taxon>
        <taxon>Armatimonadia</taxon>
        <taxon>Capsulimonadales</taxon>
        <taxon>Capsulimonadaceae</taxon>
        <taxon>Capsulimonas</taxon>
    </lineage>
</organism>
<dbReference type="AlphaFoldDB" id="A0A402CV99"/>
<dbReference type="Pfam" id="PF13692">
    <property type="entry name" value="Glyco_trans_1_4"/>
    <property type="match status" value="1"/>
</dbReference>
<accession>A0A402CV99</accession>
<dbReference type="RefSeq" id="WP_119321321.1">
    <property type="nucleotide sequence ID" value="NZ_AP025739.1"/>
</dbReference>
<dbReference type="OrthoDB" id="5516294at2"/>
<evidence type="ECO:0000313" key="2">
    <source>
        <dbReference type="Proteomes" id="UP000287394"/>
    </source>
</evidence>
<dbReference type="Gene3D" id="3.40.50.2000">
    <property type="entry name" value="Glycogen Phosphorylase B"/>
    <property type="match status" value="1"/>
</dbReference>
<dbReference type="Proteomes" id="UP000287394">
    <property type="component" value="Chromosome"/>
</dbReference>
<keyword evidence="2" id="KW-1185">Reference proteome</keyword>
<name>A0A402CV99_9BACT</name>
<gene>
    <name evidence="1" type="ORF">CCAX7_24120</name>
</gene>
<dbReference type="PANTHER" id="PTHR12526">
    <property type="entry name" value="GLYCOSYLTRANSFERASE"/>
    <property type="match status" value="1"/>
</dbReference>
<dbReference type="SUPFAM" id="SSF53756">
    <property type="entry name" value="UDP-Glycosyltransferase/glycogen phosphorylase"/>
    <property type="match status" value="1"/>
</dbReference>
<protein>
    <submittedName>
        <fullName evidence="1">Uncharacterized protein</fullName>
    </submittedName>
</protein>
<dbReference type="PANTHER" id="PTHR12526:SF637">
    <property type="entry name" value="GLYCOSYLTRANSFERASE EPSF-RELATED"/>
    <property type="match status" value="1"/>
</dbReference>
<sequence>MPSPLREIAKRLMPASALSGLKKLHADYESRYPITRPSSAAGAERRHALVSYITAPFTIGPDDVRNTYFSNIGIARGIVAALNDMGYDVDIIEWSNDLFTPRKKYDLFFGHAGRNFERLATLLPPEAPRIYFSTGIYWRDWNAHEEARFQRIEETRGVRLPYDRWITESEEGANAAADGIICLGNQVAKDSYSKFPLVVNVNNATYFDDHYDTTKKDFEAARRNFFFFSSVGNVHKGLDLLLEAFTGLDAHLYVWQGASPEFHELYRKELETLPNIHWLGAGPTRSPKFYEMVDQCGYVIHASCAEGQPGSVLDAMHQGLVPVLSRENNLDVGDYGVMLEDCSVAHIAEIVQSLSERSAEWLETQSRRTREIALRDYSEEAFQRNIAAAIQTVITESRKGK</sequence>
<evidence type="ECO:0000313" key="1">
    <source>
        <dbReference type="EMBL" id="BDI30361.1"/>
    </source>
</evidence>
<dbReference type="KEGG" id="ccot:CCAX7_24120"/>
<dbReference type="EMBL" id="AP025739">
    <property type="protein sequence ID" value="BDI30361.1"/>
    <property type="molecule type" value="Genomic_DNA"/>
</dbReference>
<reference evidence="1 2" key="1">
    <citation type="journal article" date="2019" name="Int. J. Syst. Evol. Microbiol.">
        <title>Capsulimonas corticalis gen. nov., sp. nov., an aerobic capsulated bacterium, of a novel bacterial order, Capsulimonadales ord. nov., of the class Armatimonadia of the phylum Armatimonadetes.</title>
        <authorList>
            <person name="Li J."/>
            <person name="Kudo C."/>
            <person name="Tonouchi A."/>
        </authorList>
    </citation>
    <scope>NUCLEOTIDE SEQUENCE [LARGE SCALE GENOMIC DNA]</scope>
    <source>
        <strain evidence="1 2">AX-7</strain>
    </source>
</reference>